<reference evidence="4 5" key="1">
    <citation type="journal article" date="2012" name="Genome Biol.">
        <title>Genome and low-iron response of an oceanic diatom adapted to chronic iron limitation.</title>
        <authorList>
            <person name="Lommer M."/>
            <person name="Specht M."/>
            <person name="Roy A.S."/>
            <person name="Kraemer L."/>
            <person name="Andreson R."/>
            <person name="Gutowska M.A."/>
            <person name="Wolf J."/>
            <person name="Bergner S.V."/>
            <person name="Schilhabel M.B."/>
            <person name="Klostermeier U.C."/>
            <person name="Beiko R.G."/>
            <person name="Rosenstiel P."/>
            <person name="Hippler M."/>
            <person name="Laroche J."/>
        </authorList>
    </citation>
    <scope>NUCLEOTIDE SEQUENCE [LARGE SCALE GENOMIC DNA]</scope>
    <source>
        <strain evidence="4 5">CCMP1005</strain>
    </source>
</reference>
<dbReference type="PANTHER" id="PTHR32285:SF48">
    <property type="entry name" value="PROTEIN TRICHOME BIREFRINGENCE-LIKE 19"/>
    <property type="match status" value="1"/>
</dbReference>
<evidence type="ECO:0000256" key="1">
    <source>
        <dbReference type="ARBA" id="ARBA00007727"/>
    </source>
</evidence>
<feature type="compositionally biased region" description="Low complexity" evidence="2">
    <location>
        <begin position="125"/>
        <end position="140"/>
    </location>
</feature>
<feature type="compositionally biased region" description="Basic and acidic residues" evidence="2">
    <location>
        <begin position="306"/>
        <end position="324"/>
    </location>
</feature>
<evidence type="ECO:0000313" key="4">
    <source>
        <dbReference type="EMBL" id="EJK76472.1"/>
    </source>
</evidence>
<feature type="region of interest" description="Disordered" evidence="2">
    <location>
        <begin position="293"/>
        <end position="336"/>
    </location>
</feature>
<comment type="caution">
    <text evidence="4">The sequence shown here is derived from an EMBL/GenBank/DDBJ whole genome shotgun (WGS) entry which is preliminary data.</text>
</comment>
<evidence type="ECO:0000256" key="2">
    <source>
        <dbReference type="SAM" id="MobiDB-lite"/>
    </source>
</evidence>
<dbReference type="InterPro" id="IPR029962">
    <property type="entry name" value="TBL"/>
</dbReference>
<organism evidence="4 5">
    <name type="scientific">Thalassiosira oceanica</name>
    <name type="common">Marine diatom</name>
    <dbReference type="NCBI Taxonomy" id="159749"/>
    <lineage>
        <taxon>Eukaryota</taxon>
        <taxon>Sar</taxon>
        <taxon>Stramenopiles</taxon>
        <taxon>Ochrophyta</taxon>
        <taxon>Bacillariophyta</taxon>
        <taxon>Coscinodiscophyceae</taxon>
        <taxon>Thalassiosirophycidae</taxon>
        <taxon>Thalassiosirales</taxon>
        <taxon>Thalassiosiraceae</taxon>
        <taxon>Thalassiosira</taxon>
    </lineage>
</organism>
<dbReference type="Proteomes" id="UP000266841">
    <property type="component" value="Unassembled WGS sequence"/>
</dbReference>
<proteinExistence type="inferred from homology"/>
<evidence type="ECO:0000259" key="3">
    <source>
        <dbReference type="Pfam" id="PF13839"/>
    </source>
</evidence>
<evidence type="ECO:0000313" key="5">
    <source>
        <dbReference type="Proteomes" id="UP000266841"/>
    </source>
</evidence>
<dbReference type="PANTHER" id="PTHR32285">
    <property type="entry name" value="PROTEIN TRICHOME BIREFRINGENCE-LIKE 9-RELATED"/>
    <property type="match status" value="1"/>
</dbReference>
<dbReference type="AlphaFoldDB" id="K0TQQ8"/>
<dbReference type="Pfam" id="PF13839">
    <property type="entry name" value="PC-Esterase"/>
    <property type="match status" value="1"/>
</dbReference>
<feature type="domain" description="Trichome birefringence-like C-terminal" evidence="3">
    <location>
        <begin position="511"/>
        <end position="566"/>
    </location>
</feature>
<feature type="region of interest" description="Disordered" evidence="2">
    <location>
        <begin position="114"/>
        <end position="140"/>
    </location>
</feature>
<dbReference type="EMBL" id="AGNL01002110">
    <property type="protein sequence ID" value="EJK76472.1"/>
    <property type="molecule type" value="Genomic_DNA"/>
</dbReference>
<protein>
    <recommendedName>
        <fullName evidence="3">Trichome birefringence-like C-terminal domain-containing protein</fullName>
    </recommendedName>
</protein>
<name>K0TQQ8_THAOC</name>
<keyword evidence="5" id="KW-1185">Reference proteome</keyword>
<gene>
    <name evidence="4" type="ORF">THAOC_01768</name>
</gene>
<dbReference type="InterPro" id="IPR026057">
    <property type="entry name" value="TBL_C"/>
</dbReference>
<dbReference type="PROSITE" id="PS51257">
    <property type="entry name" value="PROKAR_LIPOPROTEIN"/>
    <property type="match status" value="1"/>
</dbReference>
<dbReference type="OrthoDB" id="42729at2759"/>
<sequence length="574" mass="64123">MNVRKPVYIVAWLLLAGAACASTWRLLNLLSLETSLSSNVVEDLNDLKQRGIPLMQAKEQSINDDKQQQNKSGAVALGERINDLNPMLEVKLDTMSAQISSLQERLSQLEQASSRSRGAQHVVDSNNTVSNWNSTSSHTTTTTPGMKWYCASDLKKLRNACAGESGVECTPETRASDCHSDEGCMGIDCLSVPAKCAVQRSKNNDAHQLQRPLCNRAQVRNGSWTTSALPRAPYIPMDPWQKRCATRDGLDFSAPWKSYRWAPDDVDCDFAEWDACTFCDVLAAGGDRIGSVVDERPATEGEVAEDDGRLADDERPLLSGRTDESAGTNLEDGSSSEEEDVITISFVGDSTTFQHYSSIALLLDLSVTEGDQHQSRRGGTSVTRMACNERVRLSFLRDDTLDKLHLELETQQSDIVVFNTGVHYRKDEALMRSINTTISTLENWQGICRLRKDSRRRWCLPILRTTVPGHPHCSNYTVPFNDLPTMEHRVQNANYSAFGPNYFWWKMKGQNRLVEDAFRGSSTLDYVVLDAYDVMMRRPDGHQGGHDCVHYCLPGPPDVLSRMLLHALVRRGRV</sequence>
<accession>K0TQQ8</accession>
<dbReference type="GO" id="GO:0016413">
    <property type="term" value="F:O-acetyltransferase activity"/>
    <property type="evidence" value="ECO:0007669"/>
    <property type="project" value="InterPro"/>
</dbReference>
<dbReference type="eggNOG" id="ENOG502TN8S">
    <property type="taxonomic scope" value="Eukaryota"/>
</dbReference>
<comment type="similarity">
    <text evidence="1">Belongs to the PC-esterase family. TBL subfamily.</text>
</comment>